<evidence type="ECO:0000313" key="3">
    <source>
        <dbReference type="Proteomes" id="UP001160148"/>
    </source>
</evidence>
<protein>
    <recommendedName>
        <fullName evidence="1">HAT C-terminal dimerisation domain-containing protein</fullName>
    </recommendedName>
</protein>
<organism evidence="2 3">
    <name type="scientific">Macrosiphum euphorbiae</name>
    <name type="common">potato aphid</name>
    <dbReference type="NCBI Taxonomy" id="13131"/>
    <lineage>
        <taxon>Eukaryota</taxon>
        <taxon>Metazoa</taxon>
        <taxon>Ecdysozoa</taxon>
        <taxon>Arthropoda</taxon>
        <taxon>Hexapoda</taxon>
        <taxon>Insecta</taxon>
        <taxon>Pterygota</taxon>
        <taxon>Neoptera</taxon>
        <taxon>Paraneoptera</taxon>
        <taxon>Hemiptera</taxon>
        <taxon>Sternorrhyncha</taxon>
        <taxon>Aphidomorpha</taxon>
        <taxon>Aphidoidea</taxon>
        <taxon>Aphididae</taxon>
        <taxon>Macrosiphini</taxon>
        <taxon>Macrosiphum</taxon>
    </lineage>
</organism>
<dbReference type="EMBL" id="CARXXK010000002">
    <property type="protein sequence ID" value="CAI6359477.1"/>
    <property type="molecule type" value="Genomic_DNA"/>
</dbReference>
<evidence type="ECO:0000313" key="2">
    <source>
        <dbReference type="EMBL" id="CAI6359477.1"/>
    </source>
</evidence>
<proteinExistence type="predicted"/>
<feature type="domain" description="HAT C-terminal dimerisation" evidence="1">
    <location>
        <begin position="7"/>
        <end position="61"/>
    </location>
</feature>
<keyword evidence="3" id="KW-1185">Reference proteome</keyword>
<dbReference type="GO" id="GO:0046983">
    <property type="term" value="F:protein dimerization activity"/>
    <property type="evidence" value="ECO:0007669"/>
    <property type="project" value="InterPro"/>
</dbReference>
<dbReference type="InterPro" id="IPR012337">
    <property type="entry name" value="RNaseH-like_sf"/>
</dbReference>
<gene>
    <name evidence="2" type="ORF">MEUPH1_LOCUS14883</name>
</gene>
<accession>A0AAV0WVC2</accession>
<reference evidence="2 3" key="1">
    <citation type="submission" date="2023-01" db="EMBL/GenBank/DDBJ databases">
        <authorList>
            <person name="Whitehead M."/>
        </authorList>
    </citation>
    <scope>NUCLEOTIDE SEQUENCE [LARGE SCALE GENOMIC DNA]</scope>
</reference>
<name>A0AAV0WVC2_9HEMI</name>
<dbReference type="Proteomes" id="UP001160148">
    <property type="component" value="Unassembled WGS sequence"/>
</dbReference>
<dbReference type="Pfam" id="PF05699">
    <property type="entry name" value="Dimer_Tnp_hAT"/>
    <property type="match status" value="1"/>
</dbReference>
<dbReference type="InterPro" id="IPR008906">
    <property type="entry name" value="HATC_C_dom"/>
</dbReference>
<dbReference type="SUPFAM" id="SSF53098">
    <property type="entry name" value="Ribonuclease H-like"/>
    <property type="match status" value="1"/>
</dbReference>
<sequence>MFIDTKDSSKILDLKPLLDAINTVAISSSESERVFSSMNNIVTSKRNALSTTNMSSLLYIHCIGPPVNLFEPNCYVTSWIRSGNRSADEVCCPKRNVNDEEHTYQNMWSLFNKKQ</sequence>
<dbReference type="AlphaFoldDB" id="A0AAV0WVC2"/>
<evidence type="ECO:0000259" key="1">
    <source>
        <dbReference type="Pfam" id="PF05699"/>
    </source>
</evidence>
<comment type="caution">
    <text evidence="2">The sequence shown here is derived from an EMBL/GenBank/DDBJ whole genome shotgun (WGS) entry which is preliminary data.</text>
</comment>